<dbReference type="InterPro" id="IPR013087">
    <property type="entry name" value="Znf_C2H2_type"/>
</dbReference>
<dbReference type="Proteomes" id="UP000005095">
    <property type="component" value="Chromosome"/>
</dbReference>
<dbReference type="AlphaFoldDB" id="J1L1T6"/>
<keyword evidence="3" id="KW-1185">Reference proteome</keyword>
<evidence type="ECO:0000259" key="1">
    <source>
        <dbReference type="PROSITE" id="PS50157"/>
    </source>
</evidence>
<name>J1L1T6_9EURY</name>
<reference evidence="2 3" key="1">
    <citation type="submission" date="2011-08" db="EMBL/GenBank/DDBJ databases">
        <title>The complete genome of Methanofollis liminatans DSM 4140.</title>
        <authorList>
            <consortium name="US DOE Joint Genome Institute (JGI-PGF)"/>
            <person name="Lucas S."/>
            <person name="Han J."/>
            <person name="Lapidus A."/>
            <person name="Bruce D."/>
            <person name="Goodwin L."/>
            <person name="Pitluck S."/>
            <person name="Peters L."/>
            <person name="Kyrpides N."/>
            <person name="Mavromatis K."/>
            <person name="Ivanova N."/>
            <person name="Mikhailova N."/>
            <person name="Lu M."/>
            <person name="Detter J.C."/>
            <person name="Tapia R."/>
            <person name="Han C."/>
            <person name="Land M."/>
            <person name="Hauser L."/>
            <person name="Markowitz V."/>
            <person name="Cheng J.-F."/>
            <person name="Hugenholtz P."/>
            <person name="Woyke T."/>
            <person name="Wu D."/>
            <person name="Spring S."/>
            <person name="Schuler E."/>
            <person name="Brambilla E."/>
            <person name="Klenk H.-P."/>
            <person name="Eisen J.A."/>
        </authorList>
    </citation>
    <scope>NUCLEOTIDE SEQUENCE [LARGE SCALE GENOMIC DNA]</scope>
    <source>
        <strain evidence="2 3">DSM 4140</strain>
    </source>
</reference>
<evidence type="ECO:0000313" key="2">
    <source>
        <dbReference type="EMBL" id="EJG06992.1"/>
    </source>
</evidence>
<evidence type="ECO:0000313" key="3">
    <source>
        <dbReference type="Proteomes" id="UP000005095"/>
    </source>
</evidence>
<dbReference type="STRING" id="28892.Metli_1034"/>
<dbReference type="EMBL" id="CM001555">
    <property type="protein sequence ID" value="EJG06992.1"/>
    <property type="molecule type" value="Genomic_DNA"/>
</dbReference>
<proteinExistence type="predicted"/>
<feature type="domain" description="C2H2-type" evidence="1">
    <location>
        <begin position="14"/>
        <end position="34"/>
    </location>
</feature>
<protein>
    <recommendedName>
        <fullName evidence="1">C2H2-type domain-containing protein</fullName>
    </recommendedName>
</protein>
<dbReference type="HOGENOM" id="CLU_2127846_0_0_2"/>
<gene>
    <name evidence="2" type="ORF">Metli_1034</name>
</gene>
<dbReference type="PROSITE" id="PS50157">
    <property type="entry name" value="ZINC_FINGER_C2H2_2"/>
    <property type="match status" value="1"/>
</dbReference>
<accession>J1L1T6</accession>
<organism evidence="2 3">
    <name type="scientific">Methanofollis liminatans DSM 4140</name>
    <dbReference type="NCBI Taxonomy" id="28892"/>
    <lineage>
        <taxon>Archaea</taxon>
        <taxon>Methanobacteriati</taxon>
        <taxon>Methanobacteriota</taxon>
        <taxon>Stenosarchaea group</taxon>
        <taxon>Methanomicrobia</taxon>
        <taxon>Methanomicrobiales</taxon>
        <taxon>Methanomicrobiaceae</taxon>
        <taxon>Methanofollis</taxon>
    </lineage>
</organism>
<sequence length="113" mass="12718">MIISNIMDETSDRFICKYCGRSFTSMKGLVSHLKGCEKRRFETLFKVGGFIFTVFWNPTRRVQHGLKRLEAGDDPKAFISVLRFLRDIEVIVDYTIDRDGAAAPGTPQPGAAS</sequence>